<feature type="transmembrane region" description="Helical" evidence="1">
    <location>
        <begin position="81"/>
        <end position="98"/>
    </location>
</feature>
<name>A0AAE3HHJ2_9FIRM</name>
<evidence type="ECO:0000256" key="1">
    <source>
        <dbReference type="SAM" id="Phobius"/>
    </source>
</evidence>
<reference evidence="2" key="1">
    <citation type="submission" date="2022-07" db="EMBL/GenBank/DDBJ databases">
        <title>Enhanced cultured diversity of the mouse gut microbiota enables custom-made synthetic communities.</title>
        <authorList>
            <person name="Afrizal A."/>
        </authorList>
    </citation>
    <scope>NUCLEOTIDE SEQUENCE</scope>
    <source>
        <strain evidence="2">DSM 28593</strain>
    </source>
</reference>
<comment type="caution">
    <text evidence="2">The sequence shown here is derived from an EMBL/GenBank/DDBJ whole genome shotgun (WGS) entry which is preliminary data.</text>
</comment>
<evidence type="ECO:0000313" key="2">
    <source>
        <dbReference type="EMBL" id="MCR1899059.1"/>
    </source>
</evidence>
<feature type="transmembrane region" description="Helical" evidence="1">
    <location>
        <begin position="43"/>
        <end position="69"/>
    </location>
</feature>
<dbReference type="Pfam" id="PF12822">
    <property type="entry name" value="ECF_trnsprt"/>
    <property type="match status" value="1"/>
</dbReference>
<keyword evidence="1" id="KW-1133">Transmembrane helix</keyword>
<keyword evidence="3" id="KW-1185">Reference proteome</keyword>
<dbReference type="InterPro" id="IPR024529">
    <property type="entry name" value="ECF_trnsprt_substrate-spec"/>
</dbReference>
<dbReference type="RefSeq" id="WP_257530996.1">
    <property type="nucleotide sequence ID" value="NZ_JANKAS010000006.1"/>
</dbReference>
<keyword evidence="1" id="KW-0472">Membrane</keyword>
<accession>A0AAE3HHJ2</accession>
<dbReference type="Proteomes" id="UP001205748">
    <property type="component" value="Unassembled WGS sequence"/>
</dbReference>
<organism evidence="2 3">
    <name type="scientific">Irregularibacter muris</name>
    <dbReference type="NCBI Taxonomy" id="1796619"/>
    <lineage>
        <taxon>Bacteria</taxon>
        <taxon>Bacillati</taxon>
        <taxon>Bacillota</taxon>
        <taxon>Clostridia</taxon>
        <taxon>Eubacteriales</taxon>
        <taxon>Eubacteriaceae</taxon>
        <taxon>Irregularibacter</taxon>
    </lineage>
</organism>
<protein>
    <submittedName>
        <fullName evidence="2">ECF transporter S component</fullName>
    </submittedName>
</protein>
<dbReference type="EMBL" id="JANKAS010000006">
    <property type="protein sequence ID" value="MCR1899059.1"/>
    <property type="molecule type" value="Genomic_DNA"/>
</dbReference>
<dbReference type="Gene3D" id="1.10.1760.20">
    <property type="match status" value="1"/>
</dbReference>
<feature type="transmembrane region" description="Helical" evidence="1">
    <location>
        <begin position="12"/>
        <end position="31"/>
    </location>
</feature>
<keyword evidence="1" id="KW-0812">Transmembrane</keyword>
<gene>
    <name evidence="2" type="ORF">NSA47_08700</name>
</gene>
<feature type="transmembrane region" description="Helical" evidence="1">
    <location>
        <begin position="105"/>
        <end position="126"/>
    </location>
</feature>
<evidence type="ECO:0000313" key="3">
    <source>
        <dbReference type="Proteomes" id="UP001205748"/>
    </source>
</evidence>
<proteinExistence type="predicted"/>
<dbReference type="AlphaFoldDB" id="A0AAE3HHJ2"/>
<dbReference type="GO" id="GO:0022857">
    <property type="term" value="F:transmembrane transporter activity"/>
    <property type="evidence" value="ECO:0007669"/>
    <property type="project" value="InterPro"/>
</dbReference>
<sequence length="164" mass="17006">MKSSTRTITITGMLSAIAIILGLTPLGLIPVPTPAGRATIMHIPVIIGAVLEGPVVGMFVGFIFGLISFITTGSPLLKNPIIAILPRILIGLTAYYSYKWTKSSFVSAIVGGLTNTLGVMGLVVVFKLLPLVAAGGIVLTQGLPETVVGAIITMVIIKALKKVI</sequence>
<feature type="transmembrane region" description="Helical" evidence="1">
    <location>
        <begin position="132"/>
        <end position="157"/>
    </location>
</feature>